<name>A0A9Q0GR31_9MAGN</name>
<dbReference type="GO" id="GO:0016567">
    <property type="term" value="P:protein ubiquitination"/>
    <property type="evidence" value="ECO:0007669"/>
    <property type="project" value="InterPro"/>
</dbReference>
<dbReference type="PANTHER" id="PTHR45647">
    <property type="entry name" value="OS02G0152300 PROTEIN"/>
    <property type="match status" value="1"/>
</dbReference>
<evidence type="ECO:0000256" key="4">
    <source>
        <dbReference type="ARBA" id="ARBA00022527"/>
    </source>
</evidence>
<protein>
    <recommendedName>
        <fullName evidence="3">RING-type E3 ubiquitin transferase</fullName>
        <ecNumber evidence="3">2.3.2.27</ecNumber>
    </recommendedName>
</protein>
<accession>A0A9Q0GR31</accession>
<comment type="pathway">
    <text evidence="2">Protein modification; protein ubiquitination.</text>
</comment>
<evidence type="ECO:0000313" key="15">
    <source>
        <dbReference type="Proteomes" id="UP001141806"/>
    </source>
</evidence>
<feature type="coiled-coil region" evidence="11">
    <location>
        <begin position="287"/>
        <end position="391"/>
    </location>
</feature>
<evidence type="ECO:0000256" key="2">
    <source>
        <dbReference type="ARBA" id="ARBA00004906"/>
    </source>
</evidence>
<dbReference type="SMART" id="SM00504">
    <property type="entry name" value="Ubox"/>
    <property type="match status" value="1"/>
</dbReference>
<keyword evidence="15" id="KW-1185">Reference proteome</keyword>
<dbReference type="Pfam" id="PF07714">
    <property type="entry name" value="PK_Tyr_Ser-Thr"/>
    <property type="match status" value="1"/>
</dbReference>
<evidence type="ECO:0000313" key="14">
    <source>
        <dbReference type="EMBL" id="KAJ4952537.1"/>
    </source>
</evidence>
<comment type="caution">
    <text evidence="14">The sequence shown here is derived from an EMBL/GenBank/DDBJ whole genome shotgun (WGS) entry which is preliminary data.</text>
</comment>
<proteinExistence type="predicted"/>
<dbReference type="SUPFAM" id="SSF52402">
    <property type="entry name" value="Adenine nucleotide alpha hydrolases-like"/>
    <property type="match status" value="1"/>
</dbReference>
<dbReference type="InterPro" id="IPR001245">
    <property type="entry name" value="Ser-Thr/Tyr_kinase_cat_dom"/>
</dbReference>
<reference evidence="14" key="1">
    <citation type="journal article" date="2023" name="Plant J.">
        <title>The genome of the king protea, Protea cynaroides.</title>
        <authorList>
            <person name="Chang J."/>
            <person name="Duong T.A."/>
            <person name="Schoeman C."/>
            <person name="Ma X."/>
            <person name="Roodt D."/>
            <person name="Barker N."/>
            <person name="Li Z."/>
            <person name="Van de Peer Y."/>
            <person name="Mizrachi E."/>
        </authorList>
    </citation>
    <scope>NUCLEOTIDE SEQUENCE</scope>
    <source>
        <tissue evidence="14">Young leaves</tissue>
    </source>
</reference>
<dbReference type="SUPFAM" id="SSF56112">
    <property type="entry name" value="Protein kinase-like (PK-like)"/>
    <property type="match status" value="1"/>
</dbReference>
<gene>
    <name evidence="14" type="ORF">NE237_029369</name>
</gene>
<dbReference type="CDD" id="cd16655">
    <property type="entry name" value="RING-Ubox_WDSUB1-like"/>
    <property type="match status" value="1"/>
</dbReference>
<keyword evidence="6 10" id="KW-0547">Nucleotide-binding</keyword>
<feature type="binding site" evidence="10">
    <location>
        <position position="441"/>
    </location>
    <ligand>
        <name>ATP</name>
        <dbReference type="ChEBI" id="CHEBI:30616"/>
    </ligand>
</feature>
<feature type="domain" description="U-box" evidence="13">
    <location>
        <begin position="696"/>
        <end position="766"/>
    </location>
</feature>
<evidence type="ECO:0000259" key="12">
    <source>
        <dbReference type="PROSITE" id="PS50011"/>
    </source>
</evidence>
<sequence>MEERGILEAEDSLALESSPPLTVALAISGSRQSKWIIRWALEKFIPEGRVLFKLLYVRPQVTAIPTLLGTLPISQAREDVAAKYKKEVERQTSELLLPYKQMCAKRKIQVDVIVIEADDVALALSREVAKFRISKLVIGASLGLFTGKLKRHNSSSRISEYTPKFCTVYVVSKGHLAFVRPSTLVANVSTISETIGTSDSDNRLSYASSLLTGSTPNHSRGPSLDINDVEDILSTCSNVADIQNERSIFSSYESSQTGSSRLSARASTSETPTDFNSSGQVDINFELERLRIELRHLKGMYAIAQNEKIDASRKLNNLSKRQMEEAVKLKEITSKELEAKELTRQEKEKHEAAMKEAEYLKKHAEKEAFQRKRVEIKANRDVEERKRLEKAFATPVQPYTVFTWEEIISATASFSEQLRIGMGAYGTVYKCSLNYTTAAVKVLRSKEEQWTKQFEQELEILSKIHHPHLLLLLGACPNHGCLVYEYMENGSLDERLLRNDNTPPIPWFDRYRIAWEVASALNFLHNSKPKPIIHCDLKPANILLDHNFVSKIGDVGLSMLLPSDNSLVSTMFRDTGLVGTLCYIDPEYQRTGLISPKSDVYAFGMVILQLLTAKPAIALTCIVEEAIENGHLMDILDLEAGEWPIDETQELAMLGLRCTELRRSDRPDLKTQVLPVLEKLKKIGDEARDSAPTRSSPPQHFICPILRDVMDDPCVAADGYTYDRKAIEIWLKENDNSPMTNLPLLNKNLLPNYALLSALMEWKSRR</sequence>
<dbReference type="PROSITE" id="PS00107">
    <property type="entry name" value="PROTEIN_KINASE_ATP"/>
    <property type="match status" value="1"/>
</dbReference>
<dbReference type="Gene3D" id="3.30.200.20">
    <property type="entry name" value="Phosphorylase Kinase, domain 1"/>
    <property type="match status" value="1"/>
</dbReference>
<dbReference type="SUPFAM" id="SSF57850">
    <property type="entry name" value="RING/U-box"/>
    <property type="match status" value="1"/>
</dbReference>
<dbReference type="InterPro" id="IPR011009">
    <property type="entry name" value="Kinase-like_dom_sf"/>
</dbReference>
<dbReference type="PANTHER" id="PTHR45647:SF15">
    <property type="entry name" value="U-BOX DOMAIN-CONTAINING PROTEIN 35"/>
    <property type="match status" value="1"/>
</dbReference>
<dbReference type="Gene3D" id="1.10.510.10">
    <property type="entry name" value="Transferase(Phosphotransferase) domain 1"/>
    <property type="match status" value="1"/>
</dbReference>
<keyword evidence="11" id="KW-0175">Coiled coil</keyword>
<dbReference type="PROSITE" id="PS00108">
    <property type="entry name" value="PROTEIN_KINASE_ST"/>
    <property type="match status" value="1"/>
</dbReference>
<dbReference type="InterPro" id="IPR003613">
    <property type="entry name" value="Ubox_domain"/>
</dbReference>
<keyword evidence="8" id="KW-0833">Ubl conjugation pathway</keyword>
<keyword evidence="5" id="KW-0808">Transferase</keyword>
<evidence type="ECO:0000256" key="7">
    <source>
        <dbReference type="ARBA" id="ARBA00022777"/>
    </source>
</evidence>
<dbReference type="InterPro" id="IPR000719">
    <property type="entry name" value="Prot_kinase_dom"/>
</dbReference>
<dbReference type="GO" id="GO:0061630">
    <property type="term" value="F:ubiquitin protein ligase activity"/>
    <property type="evidence" value="ECO:0007669"/>
    <property type="project" value="UniProtKB-EC"/>
</dbReference>
<dbReference type="EMBL" id="JAMYWD010000012">
    <property type="protein sequence ID" value="KAJ4952537.1"/>
    <property type="molecule type" value="Genomic_DNA"/>
</dbReference>
<dbReference type="InterPro" id="IPR051348">
    <property type="entry name" value="U-box_ubiquitin_ligases"/>
</dbReference>
<dbReference type="PROSITE" id="PS50011">
    <property type="entry name" value="PROTEIN_KINASE_DOM"/>
    <property type="match status" value="1"/>
</dbReference>
<dbReference type="Gene3D" id="3.40.50.620">
    <property type="entry name" value="HUPs"/>
    <property type="match status" value="1"/>
</dbReference>
<dbReference type="PROSITE" id="PS51698">
    <property type="entry name" value="U_BOX"/>
    <property type="match status" value="1"/>
</dbReference>
<dbReference type="OrthoDB" id="10064100at2759"/>
<dbReference type="CDD" id="cd01989">
    <property type="entry name" value="USP_STK_Ubox_N"/>
    <property type="match status" value="1"/>
</dbReference>
<dbReference type="GO" id="GO:0004672">
    <property type="term" value="F:protein kinase activity"/>
    <property type="evidence" value="ECO:0007669"/>
    <property type="project" value="InterPro"/>
</dbReference>
<organism evidence="14 15">
    <name type="scientific">Protea cynaroides</name>
    <dbReference type="NCBI Taxonomy" id="273540"/>
    <lineage>
        <taxon>Eukaryota</taxon>
        <taxon>Viridiplantae</taxon>
        <taxon>Streptophyta</taxon>
        <taxon>Embryophyta</taxon>
        <taxon>Tracheophyta</taxon>
        <taxon>Spermatophyta</taxon>
        <taxon>Magnoliopsida</taxon>
        <taxon>Proteales</taxon>
        <taxon>Proteaceae</taxon>
        <taxon>Protea</taxon>
    </lineage>
</organism>
<evidence type="ECO:0000256" key="3">
    <source>
        <dbReference type="ARBA" id="ARBA00012483"/>
    </source>
</evidence>
<keyword evidence="7" id="KW-0418">Kinase</keyword>
<comment type="catalytic activity">
    <reaction evidence="1">
        <text>S-ubiquitinyl-[E2 ubiquitin-conjugating enzyme]-L-cysteine + [acceptor protein]-L-lysine = [E2 ubiquitin-conjugating enzyme]-L-cysteine + N(6)-ubiquitinyl-[acceptor protein]-L-lysine.</text>
        <dbReference type="EC" id="2.3.2.27"/>
    </reaction>
</comment>
<dbReference type="Proteomes" id="UP001141806">
    <property type="component" value="Unassembled WGS sequence"/>
</dbReference>
<dbReference type="GO" id="GO:0005524">
    <property type="term" value="F:ATP binding"/>
    <property type="evidence" value="ECO:0007669"/>
    <property type="project" value="UniProtKB-UniRule"/>
</dbReference>
<evidence type="ECO:0000256" key="1">
    <source>
        <dbReference type="ARBA" id="ARBA00000900"/>
    </source>
</evidence>
<evidence type="ECO:0000256" key="8">
    <source>
        <dbReference type="ARBA" id="ARBA00022786"/>
    </source>
</evidence>
<dbReference type="Gene3D" id="3.30.40.10">
    <property type="entry name" value="Zinc/RING finger domain, C3HC4 (zinc finger)"/>
    <property type="match status" value="1"/>
</dbReference>
<dbReference type="InterPro" id="IPR014729">
    <property type="entry name" value="Rossmann-like_a/b/a_fold"/>
</dbReference>
<evidence type="ECO:0000256" key="6">
    <source>
        <dbReference type="ARBA" id="ARBA00022741"/>
    </source>
</evidence>
<evidence type="ECO:0000256" key="11">
    <source>
        <dbReference type="SAM" id="Coils"/>
    </source>
</evidence>
<dbReference type="InterPro" id="IPR008271">
    <property type="entry name" value="Ser/Thr_kinase_AS"/>
</dbReference>
<evidence type="ECO:0000259" key="13">
    <source>
        <dbReference type="PROSITE" id="PS51698"/>
    </source>
</evidence>
<feature type="domain" description="Protein kinase" evidence="12">
    <location>
        <begin position="414"/>
        <end position="677"/>
    </location>
</feature>
<dbReference type="EC" id="2.3.2.27" evidence="3"/>
<evidence type="ECO:0000256" key="10">
    <source>
        <dbReference type="PROSITE-ProRule" id="PRU10141"/>
    </source>
</evidence>
<keyword evidence="9 10" id="KW-0067">ATP-binding</keyword>
<dbReference type="SMART" id="SM00220">
    <property type="entry name" value="S_TKc"/>
    <property type="match status" value="1"/>
</dbReference>
<keyword evidence="4" id="KW-0723">Serine/threonine-protein kinase</keyword>
<evidence type="ECO:0000256" key="9">
    <source>
        <dbReference type="ARBA" id="ARBA00022840"/>
    </source>
</evidence>
<dbReference type="Pfam" id="PF04564">
    <property type="entry name" value="U-box"/>
    <property type="match status" value="1"/>
</dbReference>
<dbReference type="InterPro" id="IPR013083">
    <property type="entry name" value="Znf_RING/FYVE/PHD"/>
</dbReference>
<evidence type="ECO:0000256" key="5">
    <source>
        <dbReference type="ARBA" id="ARBA00022679"/>
    </source>
</evidence>
<dbReference type="InterPro" id="IPR017441">
    <property type="entry name" value="Protein_kinase_ATP_BS"/>
</dbReference>
<dbReference type="AlphaFoldDB" id="A0A9Q0GR31"/>